<reference evidence="9" key="1">
    <citation type="submission" date="2017-09" db="EMBL/GenBank/DDBJ databases">
        <title>Contemporary evolution of a Lepidopteran species, Heliothis virescens, in response to modern agricultural practices.</title>
        <authorList>
            <person name="Fritz M.L."/>
            <person name="Deyonke A.M."/>
            <person name="Papanicolaou A."/>
            <person name="Micinski S."/>
            <person name="Westbrook J."/>
            <person name="Gould F."/>
        </authorList>
    </citation>
    <scope>NUCLEOTIDE SEQUENCE [LARGE SCALE GENOMIC DNA]</scope>
    <source>
        <strain evidence="9">HvINT-</strain>
        <tissue evidence="9">Whole body</tissue>
    </source>
</reference>
<feature type="domain" description="Pentraxin (PTX)" evidence="8">
    <location>
        <begin position="39"/>
        <end position="155"/>
    </location>
</feature>
<name>A0A2A4K5V0_HELVI</name>
<feature type="compositionally biased region" description="Polar residues" evidence="6">
    <location>
        <begin position="309"/>
        <end position="322"/>
    </location>
</feature>
<comment type="cofactor">
    <cofactor evidence="1">
        <name>Ca(2+)</name>
        <dbReference type="ChEBI" id="CHEBI:29108"/>
    </cofactor>
</comment>
<proteinExistence type="predicted"/>
<dbReference type="InterPro" id="IPR001759">
    <property type="entry name" value="PTX_dom"/>
</dbReference>
<keyword evidence="3" id="KW-0106">Calcium</keyword>
<evidence type="ECO:0000256" key="4">
    <source>
        <dbReference type="ARBA" id="ARBA00023157"/>
    </source>
</evidence>
<keyword evidence="4" id="KW-1015">Disulfide bond</keyword>
<keyword evidence="7" id="KW-0732">Signal</keyword>
<evidence type="ECO:0000256" key="6">
    <source>
        <dbReference type="SAM" id="MobiDB-lite"/>
    </source>
</evidence>
<dbReference type="InterPro" id="IPR051360">
    <property type="entry name" value="Neuronal_Pentraxin_Related"/>
</dbReference>
<evidence type="ECO:0000259" key="8">
    <source>
        <dbReference type="Pfam" id="PF00354"/>
    </source>
</evidence>
<accession>A0A2A4K5V0</accession>
<dbReference type="GO" id="GO:0046872">
    <property type="term" value="F:metal ion binding"/>
    <property type="evidence" value="ECO:0007669"/>
    <property type="project" value="UniProtKB-KW"/>
</dbReference>
<protein>
    <recommendedName>
        <fullName evidence="8">Pentraxin (PTX) domain-containing protein</fullName>
    </recommendedName>
</protein>
<feature type="signal peptide" evidence="7">
    <location>
        <begin position="1"/>
        <end position="18"/>
    </location>
</feature>
<evidence type="ECO:0000256" key="5">
    <source>
        <dbReference type="ARBA" id="ARBA00023180"/>
    </source>
</evidence>
<evidence type="ECO:0000256" key="7">
    <source>
        <dbReference type="SAM" id="SignalP"/>
    </source>
</evidence>
<evidence type="ECO:0000256" key="2">
    <source>
        <dbReference type="ARBA" id="ARBA00022723"/>
    </source>
</evidence>
<organism evidence="9">
    <name type="scientific">Heliothis virescens</name>
    <name type="common">Tobacco budworm moth</name>
    <dbReference type="NCBI Taxonomy" id="7102"/>
    <lineage>
        <taxon>Eukaryota</taxon>
        <taxon>Metazoa</taxon>
        <taxon>Ecdysozoa</taxon>
        <taxon>Arthropoda</taxon>
        <taxon>Hexapoda</taxon>
        <taxon>Insecta</taxon>
        <taxon>Pterygota</taxon>
        <taxon>Neoptera</taxon>
        <taxon>Endopterygota</taxon>
        <taxon>Lepidoptera</taxon>
        <taxon>Glossata</taxon>
        <taxon>Ditrysia</taxon>
        <taxon>Noctuoidea</taxon>
        <taxon>Noctuidae</taxon>
        <taxon>Heliothinae</taxon>
        <taxon>Heliothis</taxon>
    </lineage>
</organism>
<dbReference type="PANTHER" id="PTHR19277:SF125">
    <property type="entry name" value="B6"/>
    <property type="match status" value="1"/>
</dbReference>
<dbReference type="Pfam" id="PF00354">
    <property type="entry name" value="Pentaxin"/>
    <property type="match status" value="1"/>
</dbReference>
<comment type="caution">
    <text evidence="9">The sequence shown here is derived from an EMBL/GenBank/DDBJ whole genome shotgun (WGS) entry which is preliminary data.</text>
</comment>
<evidence type="ECO:0000256" key="3">
    <source>
        <dbReference type="ARBA" id="ARBA00022837"/>
    </source>
</evidence>
<dbReference type="EMBL" id="NWSH01000126">
    <property type="protein sequence ID" value="PCG79298.1"/>
    <property type="molecule type" value="Genomic_DNA"/>
</dbReference>
<sequence>MPWITLIVLLSVASTGISINRPVYKIVLKQKGYAQFLQYDIETPPLREFTICTWIRIYDLSGDQSIFTYVANGNNRVVRLWLDSGGKHINVSINGKVTSSSEVDITKDVWRHVCLSYQSDFGAWALYIDSRLLSCQASQSLLGFVLPGGGSVIIGYGTADGGAPNGLEGEIFGTNMILASTIERNYTIRNDPLYEQKRFHQNKMKSGNAHMNYIILNDLQTGELKNNFETTQLPTTTGSKSFIKFRTPHSFIEHAVGLELSSQTPPIDMSDKDYLGLNDKTEQPDGLSFWNLNNNEHTGRYNIPDKNRNSSNVPDTGTSSLLSEFETPPPPVPKFTFFEKTLEAEKDANFKFRAATTESGKYLFNKKYGDEISEIETPPPLVEKNTKVYGQWTSSKFAGSVLNYLKNINFRSREQKKVPQTIPLTKISDSFPYASDFKINKIRPAFKFQRRNLVEKQFETSKRSPQINVQILEDDLRNQILKTHAQTQPKNVEITNRGRVRKKKHENRFYRNIDAQENSNSFESSETIRTNKPIVPTLKTKPKKTADLTLQNNNLLSILPFLKSLEYFVENSQFSDSQKEKDNGDMYTRSLSARNKWHNVKSYSNDYTPREIKIDPESGQSEIAEKISLLNKKHPAVRLNYKHENRNIMSFKEDPSLTHARAIAMEVSNQSDYNKDSISILKYNHGFLPGHNKKVKIDEKRIGSSKTKNHSNRKNNFNKNVKIGNALNEQHAIGRNAEQNKKSFVGGNEHIPDIHKYRSDIDNESNDAVPASLAPRICKNIELYDRVLYVQPDESIDMTHILSPVRMKNIGIEFIMQNYKKCSLQESDLQNNPMLFIDWSRTPVRLFGGSFPKTTTDLCGFF</sequence>
<feature type="chain" id="PRO_5012517335" description="Pentraxin (PTX) domain-containing protein" evidence="7">
    <location>
        <begin position="19"/>
        <end position="862"/>
    </location>
</feature>
<keyword evidence="2" id="KW-0479">Metal-binding</keyword>
<evidence type="ECO:0000313" key="9">
    <source>
        <dbReference type="EMBL" id="PCG79298.1"/>
    </source>
</evidence>
<dbReference type="AlphaFoldDB" id="A0A2A4K5V0"/>
<evidence type="ECO:0000256" key="1">
    <source>
        <dbReference type="ARBA" id="ARBA00001913"/>
    </source>
</evidence>
<feature type="region of interest" description="Disordered" evidence="6">
    <location>
        <begin position="300"/>
        <end position="328"/>
    </location>
</feature>
<dbReference type="SUPFAM" id="SSF49899">
    <property type="entry name" value="Concanavalin A-like lectins/glucanases"/>
    <property type="match status" value="1"/>
</dbReference>
<dbReference type="PANTHER" id="PTHR19277">
    <property type="entry name" value="PENTRAXIN"/>
    <property type="match status" value="1"/>
</dbReference>
<gene>
    <name evidence="9" type="ORF">B5V51_1289</name>
</gene>
<dbReference type="Gene3D" id="2.60.120.200">
    <property type="match status" value="1"/>
</dbReference>
<keyword evidence="5" id="KW-0325">Glycoprotein</keyword>
<dbReference type="InterPro" id="IPR013320">
    <property type="entry name" value="ConA-like_dom_sf"/>
</dbReference>